<dbReference type="InterPro" id="IPR036028">
    <property type="entry name" value="SH3-like_dom_sf"/>
</dbReference>
<evidence type="ECO:0000256" key="10">
    <source>
        <dbReference type="SAM" id="MobiDB-lite"/>
    </source>
</evidence>
<feature type="region of interest" description="Disordered" evidence="10">
    <location>
        <begin position="151"/>
        <end position="333"/>
    </location>
</feature>
<feature type="compositionally biased region" description="Acidic residues" evidence="10">
    <location>
        <begin position="819"/>
        <end position="832"/>
    </location>
</feature>
<feature type="compositionally biased region" description="Basic and acidic residues" evidence="10">
    <location>
        <begin position="277"/>
        <end position="301"/>
    </location>
</feature>
<name>A0A9Q0L6E0_ANAIG</name>
<evidence type="ECO:0000256" key="9">
    <source>
        <dbReference type="PROSITE-ProRule" id="PRU00192"/>
    </source>
</evidence>
<dbReference type="InterPro" id="IPR027417">
    <property type="entry name" value="P-loop_NTPase"/>
</dbReference>
<dbReference type="GO" id="GO:0033063">
    <property type="term" value="C:Rad51B-Rad51C-Rad51D-XRCC2 complex"/>
    <property type="evidence" value="ECO:0007669"/>
    <property type="project" value="TreeGrafter"/>
</dbReference>
<dbReference type="Gene3D" id="2.30.30.40">
    <property type="entry name" value="SH3 Domains"/>
    <property type="match status" value="5"/>
</dbReference>
<dbReference type="InterPro" id="IPR001452">
    <property type="entry name" value="SH3_domain"/>
</dbReference>
<feature type="compositionally biased region" description="Acidic residues" evidence="10">
    <location>
        <begin position="796"/>
        <end position="806"/>
    </location>
</feature>
<dbReference type="SUPFAM" id="SSF50044">
    <property type="entry name" value="SH3-domain"/>
    <property type="match status" value="5"/>
</dbReference>
<feature type="compositionally biased region" description="Acidic residues" evidence="10">
    <location>
        <begin position="778"/>
        <end position="788"/>
    </location>
</feature>
<dbReference type="PROSITE" id="PS50002">
    <property type="entry name" value="SH3"/>
    <property type="match status" value="5"/>
</dbReference>
<dbReference type="GO" id="GO:0005524">
    <property type="term" value="F:ATP binding"/>
    <property type="evidence" value="ECO:0007669"/>
    <property type="project" value="UniProtKB-KW"/>
</dbReference>
<dbReference type="GO" id="GO:0005657">
    <property type="term" value="C:replication fork"/>
    <property type="evidence" value="ECO:0007669"/>
    <property type="project" value="TreeGrafter"/>
</dbReference>
<feature type="domain" description="SH3" evidence="11">
    <location>
        <begin position="411"/>
        <end position="471"/>
    </location>
</feature>
<dbReference type="InterPro" id="IPR013632">
    <property type="entry name" value="Rad51_C"/>
</dbReference>
<keyword evidence="14" id="KW-1185">Reference proteome</keyword>
<dbReference type="GO" id="GO:0000707">
    <property type="term" value="P:meiotic DNA recombinase assembly"/>
    <property type="evidence" value="ECO:0007669"/>
    <property type="project" value="TreeGrafter"/>
</dbReference>
<evidence type="ECO:0000313" key="14">
    <source>
        <dbReference type="Proteomes" id="UP001149090"/>
    </source>
</evidence>
<dbReference type="GO" id="GO:0008821">
    <property type="term" value="F:crossover junction DNA endonuclease activity"/>
    <property type="evidence" value="ECO:0007669"/>
    <property type="project" value="TreeGrafter"/>
</dbReference>
<feature type="compositionally biased region" description="Basic residues" evidence="10">
    <location>
        <begin position="230"/>
        <end position="240"/>
    </location>
</feature>
<evidence type="ECO:0000256" key="4">
    <source>
        <dbReference type="ARBA" id="ARBA00022763"/>
    </source>
</evidence>
<dbReference type="PRINTS" id="PR00452">
    <property type="entry name" value="SH3DOMAIN"/>
</dbReference>
<feature type="compositionally biased region" description="Basic and acidic residues" evidence="10">
    <location>
        <begin position="517"/>
        <end position="527"/>
    </location>
</feature>
<feature type="region of interest" description="Disordered" evidence="10">
    <location>
        <begin position="111"/>
        <end position="137"/>
    </location>
</feature>
<feature type="compositionally biased region" description="Polar residues" evidence="10">
    <location>
        <begin position="111"/>
        <end position="124"/>
    </location>
</feature>
<feature type="domain" description="SH3" evidence="11">
    <location>
        <begin position="1077"/>
        <end position="1137"/>
    </location>
</feature>
<dbReference type="InterPro" id="IPR020588">
    <property type="entry name" value="RecA_ATP-bd"/>
</dbReference>
<evidence type="ECO:0000313" key="13">
    <source>
        <dbReference type="EMBL" id="KAJ5066843.1"/>
    </source>
</evidence>
<feature type="compositionally biased region" description="Acidic residues" evidence="10">
    <location>
        <begin position="731"/>
        <end position="745"/>
    </location>
</feature>
<feature type="compositionally biased region" description="Acidic residues" evidence="10">
    <location>
        <begin position="575"/>
        <end position="585"/>
    </location>
</feature>
<dbReference type="CDD" id="cd00174">
    <property type="entry name" value="SH3"/>
    <property type="match status" value="4"/>
</dbReference>
<dbReference type="Pfam" id="PF00018">
    <property type="entry name" value="SH3_1"/>
    <property type="match status" value="3"/>
</dbReference>
<comment type="subcellular location">
    <subcellularLocation>
        <location evidence="1">Nucleus</location>
    </subcellularLocation>
</comment>
<feature type="compositionally biased region" description="Basic and acidic residues" evidence="10">
    <location>
        <begin position="201"/>
        <end position="229"/>
    </location>
</feature>
<dbReference type="OrthoDB" id="1861185at2759"/>
<feature type="compositionally biased region" description="Acidic residues" evidence="10">
    <location>
        <begin position="598"/>
        <end position="612"/>
    </location>
</feature>
<feature type="domain" description="SH3" evidence="11">
    <location>
        <begin position="1152"/>
        <end position="1215"/>
    </location>
</feature>
<evidence type="ECO:0000256" key="3">
    <source>
        <dbReference type="ARBA" id="ARBA00022741"/>
    </source>
</evidence>
<dbReference type="Pfam" id="PF07653">
    <property type="entry name" value="SH3_2"/>
    <property type="match status" value="2"/>
</dbReference>
<dbReference type="SUPFAM" id="SSF52540">
    <property type="entry name" value="P-loop containing nucleoside triphosphate hydrolases"/>
    <property type="match status" value="2"/>
</dbReference>
<feature type="compositionally biased region" description="Acidic residues" evidence="10">
    <location>
        <begin position="666"/>
        <end position="676"/>
    </location>
</feature>
<feature type="domain" description="SH3" evidence="11">
    <location>
        <begin position="858"/>
        <end position="918"/>
    </location>
</feature>
<dbReference type="PANTHER" id="PTHR46239:SF1">
    <property type="entry name" value="DNA REPAIR PROTEIN RAD51 HOMOLOG 3"/>
    <property type="match status" value="1"/>
</dbReference>
<feature type="compositionally biased region" description="Basic and acidic residues" evidence="10">
    <location>
        <begin position="378"/>
        <end position="406"/>
    </location>
</feature>
<keyword evidence="7" id="KW-0539">Nucleus</keyword>
<dbReference type="Proteomes" id="UP001149090">
    <property type="component" value="Unassembled WGS sequence"/>
</dbReference>
<feature type="compositionally biased region" description="Basic and acidic residues" evidence="10">
    <location>
        <begin position="164"/>
        <end position="192"/>
    </location>
</feature>
<organism evidence="13 14">
    <name type="scientific">Anaeramoeba ignava</name>
    <name type="common">Anaerobic marine amoeba</name>
    <dbReference type="NCBI Taxonomy" id="1746090"/>
    <lineage>
        <taxon>Eukaryota</taxon>
        <taxon>Metamonada</taxon>
        <taxon>Anaeramoebidae</taxon>
        <taxon>Anaeramoeba</taxon>
    </lineage>
</organism>
<comment type="caution">
    <text evidence="13">The sequence shown here is derived from an EMBL/GenBank/DDBJ whole genome shotgun (WGS) entry which is preliminary data.</text>
</comment>
<feature type="compositionally biased region" description="Basic and acidic residues" evidence="10">
    <location>
        <begin position="540"/>
        <end position="550"/>
    </location>
</feature>
<keyword evidence="6" id="KW-0234">DNA repair</keyword>
<sequence length="1804" mass="211155">MYIPDPIINKKPTRVKSFVKLKKNHSFVPTNPSEKIREKLIELGILDPDSKQELTSNFLSEKLSLENRSESIKEQNPKKEIVLYDDYYGTPTDIKSVKDIVFQFEKTKSNPNIEFSPPIQKSQPINNKKIAKQKNKDSILDEFTKGIEEHLKDDNKKHKNSKSRNNDKKENKDSILDEFTKGIEEHLKDDNKKHKNQKSKKNNDKKENKDSILDEFTKGIEEHLKDDNKKHKNSKSRKNNKKENKDSILDEFTKGIEENLKDDNKKHKNSKSRKNNKKENKDSILDEFTKGIEENLKDDNKKHKNQKPKKNNDKKENKTDIPNQETKNKIENQVKEKDEDIKLEDMLEKEKKEIELRLKSILGKDYSPKSNNQISIPKKMEMKKEEPKETESKKEEDKEIELKKEEPKPKKLVTQATALINYTAKRDVELSFKKGDIITVLEKSSTGWWQGITKNGEIGIFLSVFASVKEMLIDDDGSDSFENKKNNINDEQIKTKENQDQNPNKENSDDEDIYEIEEIKENPNKENPDDEDDEDIYEIEEIKENPNKENSDDEDDEDIYEIEEIKENPNKENSDNEDDEDIYEIEEIKENPNKQNSDDEDDEDIYEIEEIKEDPNKQNSDNEDDEDIYEIEEIKENPNKQNSDDEDNEDDEIEEIKENPNKQNSDNEDDEDIYEIEEIKENPNKQNSDNEDDEIEEIKEDPNKQNSDNEDDEDIYEIKEIKENPNKQNSDDEDDEDVYEIEEIKEDPNKENPNKQNSDDEDDEIEEIKENPNKQNSDDEDDEDIYEIEEIKENPDNEDDEDIYEIEEIKENPNKQNSDDEDDEDIYEIEEIKDDKQNIDNEDDESEDESEDEYDEHQNDIKAIVIENYKGVNDSEISLTKGDIVYIYGDLGQGWAQGETKDGIIGKFPLKYVEYIDKTQDITNKELNDQITKETTYNTTSKKSKHKKERQKITETYENYEDYDPDLDHENDPKVRALSDYTPQRDNELSYKQGDILYVTGQSEVGWWQGETRDGLIGIFHSQNFEVVDEASRINLNKFQEISGFEIIPVEIPDQVSTPDHLSNPDQSQESNQTQDPILFTSTSIYSYQPQSETDLDFGIGEEIQIMAQDDSGWWYGKNKNQKKGMFPGNHLEYFQDFQRLVTESLFIQEFQKKSRCIAIDNYLPPKNSKSQLKIEIGDIFEIISPQEKGWILVKNLKTNQEGFVPESFIQEFFFVKGSTGQEELNQEQNQQQFTTLSPSFDSLLRGGIYTGKLLEICGLSGTGKSLPIDSFVVTKNGFYPNGKLFPGMFVCNSKGGVSKILAIFPQEKKLPVYKIIFSNGDSVESSLDHLWVVNNELENKKQLVNTQYLYQKVMDERNLYSFSISTPKIVFFSEKKLPIHPYLFGSFIAYLDCSFQYLNFQQNNSLVSIRFLLKLLGKYSWRKKEHLELIQKLIANQKQNLNQKIKCSIPKSTIFNSKKNRFSFIQGLFDFYYEKNYIKIDDKTNHLVHFINKKKIGEKLKIILESFGGISTIKKNYSEGEINQWICEIQHKKIWKLFKIYRDEMKEKTRKKIRTIRRKISQIVFSRKVECLCVLLDSPDHLYLTNHFVVTHNTQLAMQLSLSVQLPLSYHGLNAKCVYIDTGAGFSISRMAEIADGISNRLTQNFYLNNFSQIDLQQVSNLKRDFIHNIYYYSLHNHFAQLAILNILPDLLKKDPQIKLIIFDNISFFFKKSVTGWEESTQIIGYFGEFLLTLAAEYQISEIENVFPSLGELWQHYPNQQLILFQKLIEKNQKELKRQAILTKSSFLPKKLIEFEIKKEGIF</sequence>
<feature type="domain" description="SH3" evidence="11">
    <location>
        <begin position="970"/>
        <end position="1030"/>
    </location>
</feature>
<evidence type="ECO:0000256" key="8">
    <source>
        <dbReference type="ARBA" id="ARBA00040674"/>
    </source>
</evidence>
<dbReference type="PANTHER" id="PTHR46239">
    <property type="entry name" value="DNA REPAIR PROTEIN RAD51 HOMOLOG 3 RAD51C"/>
    <property type="match status" value="1"/>
</dbReference>
<protein>
    <recommendedName>
        <fullName evidence="8">DNA repair protein RAD51 homolog 3</fullName>
    </recommendedName>
</protein>
<dbReference type="SMART" id="SM00326">
    <property type="entry name" value="SH3"/>
    <property type="match status" value="5"/>
</dbReference>
<evidence type="ECO:0000259" key="12">
    <source>
        <dbReference type="PROSITE" id="PS50162"/>
    </source>
</evidence>
<evidence type="ECO:0000256" key="1">
    <source>
        <dbReference type="ARBA" id="ARBA00004123"/>
    </source>
</evidence>
<keyword evidence="4" id="KW-0227">DNA damage</keyword>
<dbReference type="GO" id="GO:0007131">
    <property type="term" value="P:reciprocal meiotic recombination"/>
    <property type="evidence" value="ECO:0007669"/>
    <property type="project" value="TreeGrafter"/>
</dbReference>
<keyword evidence="2 9" id="KW-0728">SH3 domain</keyword>
<dbReference type="PROSITE" id="PS50162">
    <property type="entry name" value="RECA_2"/>
    <property type="match status" value="1"/>
</dbReference>
<feature type="compositionally biased region" description="Basic and acidic residues" evidence="10">
    <location>
        <begin position="563"/>
        <end position="574"/>
    </location>
</feature>
<feature type="domain" description="RecA family profile 1" evidence="12">
    <location>
        <begin position="1595"/>
        <end position="1804"/>
    </location>
</feature>
<dbReference type="GO" id="GO:0000400">
    <property type="term" value="F:four-way junction DNA binding"/>
    <property type="evidence" value="ECO:0007669"/>
    <property type="project" value="TreeGrafter"/>
</dbReference>
<feature type="compositionally biased region" description="Basic and acidic residues" evidence="10">
    <location>
        <begin position="241"/>
        <end position="265"/>
    </location>
</feature>
<feature type="region of interest" description="Disordered" evidence="10">
    <location>
        <begin position="359"/>
        <end position="406"/>
    </location>
</feature>
<dbReference type="SUPFAM" id="SSF51294">
    <property type="entry name" value="Hedgehog/intein (Hint) domain"/>
    <property type="match status" value="1"/>
</dbReference>
<evidence type="ECO:0000256" key="7">
    <source>
        <dbReference type="ARBA" id="ARBA00023242"/>
    </source>
</evidence>
<proteinExistence type="predicted"/>
<gene>
    <name evidence="13" type="ORF">M0811_03187</name>
</gene>
<evidence type="ECO:0000259" key="11">
    <source>
        <dbReference type="PROSITE" id="PS50002"/>
    </source>
</evidence>
<dbReference type="Gene3D" id="3.40.50.300">
    <property type="entry name" value="P-loop containing nucleotide triphosphate hydrolases"/>
    <property type="match status" value="2"/>
</dbReference>
<keyword evidence="5" id="KW-0067">ATP-binding</keyword>
<dbReference type="Pfam" id="PF08423">
    <property type="entry name" value="Rad51"/>
    <property type="match status" value="1"/>
</dbReference>
<feature type="compositionally biased region" description="Acidic residues" evidence="10">
    <location>
        <begin position="528"/>
        <end position="539"/>
    </location>
</feature>
<feature type="compositionally biased region" description="Basic residues" evidence="10">
    <location>
        <begin position="266"/>
        <end position="276"/>
    </location>
</feature>
<feature type="region of interest" description="Disordered" evidence="10">
    <location>
        <begin position="1056"/>
        <end position="1076"/>
    </location>
</feature>
<dbReference type="EMBL" id="JAPDFW010000136">
    <property type="protein sequence ID" value="KAJ5066843.1"/>
    <property type="molecule type" value="Genomic_DNA"/>
</dbReference>
<evidence type="ECO:0000256" key="5">
    <source>
        <dbReference type="ARBA" id="ARBA00022840"/>
    </source>
</evidence>
<feature type="compositionally biased region" description="Acidic residues" evidence="10">
    <location>
        <begin position="644"/>
        <end position="655"/>
    </location>
</feature>
<dbReference type="GO" id="GO:0140664">
    <property type="term" value="F:ATP-dependent DNA damage sensor activity"/>
    <property type="evidence" value="ECO:0007669"/>
    <property type="project" value="InterPro"/>
</dbReference>
<feature type="compositionally biased region" description="Acidic residues" evidence="10">
    <location>
        <begin position="551"/>
        <end position="562"/>
    </location>
</feature>
<feature type="compositionally biased region" description="Basic and acidic residues" evidence="10">
    <location>
        <begin position="716"/>
        <end position="725"/>
    </location>
</feature>
<feature type="compositionally biased region" description="Basic and acidic residues" evidence="10">
    <location>
        <begin position="310"/>
        <end position="319"/>
    </location>
</feature>
<feature type="region of interest" description="Disordered" evidence="10">
    <location>
        <begin position="475"/>
        <end position="857"/>
    </location>
</feature>
<feature type="compositionally biased region" description="Acidic residues" evidence="10">
    <location>
        <begin position="840"/>
        <end position="855"/>
    </location>
</feature>
<feature type="compositionally biased region" description="Acidic residues" evidence="10">
    <location>
        <begin position="689"/>
        <end position="699"/>
    </location>
</feature>
<evidence type="ECO:0000256" key="2">
    <source>
        <dbReference type="ARBA" id="ARBA00022443"/>
    </source>
</evidence>
<accession>A0A9Q0L6E0</accession>
<dbReference type="InterPro" id="IPR052093">
    <property type="entry name" value="HR_Repair_Mediator"/>
</dbReference>
<reference evidence="13" key="1">
    <citation type="submission" date="2022-10" db="EMBL/GenBank/DDBJ databases">
        <title>Novel sulphate-reducing endosymbionts in the free-living metamonad Anaeramoeba.</title>
        <authorList>
            <person name="Jerlstrom-Hultqvist J."/>
            <person name="Cepicka I."/>
            <person name="Gallot-Lavallee L."/>
            <person name="Salas-Leiva D."/>
            <person name="Curtis B.A."/>
            <person name="Zahonova K."/>
            <person name="Pipaliya S."/>
            <person name="Dacks J."/>
            <person name="Roger A.J."/>
        </authorList>
    </citation>
    <scope>NUCLEOTIDE SEQUENCE</scope>
    <source>
        <strain evidence="13">BMAN</strain>
    </source>
</reference>
<dbReference type="InterPro" id="IPR036844">
    <property type="entry name" value="Hint_dom_sf"/>
</dbReference>
<evidence type="ECO:0000256" key="6">
    <source>
        <dbReference type="ARBA" id="ARBA00023204"/>
    </source>
</evidence>
<dbReference type="GO" id="GO:0033065">
    <property type="term" value="C:Rad51C-XRCC3 complex"/>
    <property type="evidence" value="ECO:0007669"/>
    <property type="project" value="TreeGrafter"/>
</dbReference>
<feature type="compositionally biased region" description="Basic and acidic residues" evidence="10">
    <location>
        <begin position="481"/>
        <end position="499"/>
    </location>
</feature>
<feature type="compositionally biased region" description="Acidic residues" evidence="10">
    <location>
        <begin position="621"/>
        <end position="631"/>
    </location>
</feature>
<keyword evidence="3" id="KW-0547">Nucleotide-binding</keyword>